<protein>
    <submittedName>
        <fullName evidence="2">Uncharacterized protein</fullName>
    </submittedName>
</protein>
<keyword evidence="1" id="KW-1133">Transmembrane helix</keyword>
<keyword evidence="1" id="KW-0472">Membrane</keyword>
<gene>
    <name evidence="2" type="ORF">GRG538_LOCUS6926</name>
</gene>
<organism evidence="2 3">
    <name type="scientific">Rotaria socialis</name>
    <dbReference type="NCBI Taxonomy" id="392032"/>
    <lineage>
        <taxon>Eukaryota</taxon>
        <taxon>Metazoa</taxon>
        <taxon>Spiralia</taxon>
        <taxon>Gnathifera</taxon>
        <taxon>Rotifera</taxon>
        <taxon>Eurotatoria</taxon>
        <taxon>Bdelloidea</taxon>
        <taxon>Philodinida</taxon>
        <taxon>Philodinidae</taxon>
        <taxon>Rotaria</taxon>
    </lineage>
</organism>
<evidence type="ECO:0000313" key="3">
    <source>
        <dbReference type="Proteomes" id="UP000663872"/>
    </source>
</evidence>
<dbReference type="EMBL" id="CAJNYT010000710">
    <property type="protein sequence ID" value="CAF3366569.1"/>
    <property type="molecule type" value="Genomic_DNA"/>
</dbReference>
<accession>A0A817XCT8</accession>
<keyword evidence="1" id="KW-0812">Transmembrane</keyword>
<sequence length="76" mass="8934">MNKHDNQMSIKNQLFYFLLTTSQLPSYNKKILIVCMFILHKLNSSTNFLLWIMFMIASNSNDRYAYSGCLCESIIK</sequence>
<proteinExistence type="predicted"/>
<evidence type="ECO:0000313" key="2">
    <source>
        <dbReference type="EMBL" id="CAF3366569.1"/>
    </source>
</evidence>
<evidence type="ECO:0000256" key="1">
    <source>
        <dbReference type="SAM" id="Phobius"/>
    </source>
</evidence>
<dbReference type="AlphaFoldDB" id="A0A817XCT8"/>
<reference evidence="2" key="1">
    <citation type="submission" date="2021-02" db="EMBL/GenBank/DDBJ databases">
        <authorList>
            <person name="Nowell W R."/>
        </authorList>
    </citation>
    <scope>NUCLEOTIDE SEQUENCE</scope>
</reference>
<feature type="transmembrane region" description="Helical" evidence="1">
    <location>
        <begin position="31"/>
        <end position="54"/>
    </location>
</feature>
<comment type="caution">
    <text evidence="2">The sequence shown here is derived from an EMBL/GenBank/DDBJ whole genome shotgun (WGS) entry which is preliminary data.</text>
</comment>
<dbReference type="Proteomes" id="UP000663872">
    <property type="component" value="Unassembled WGS sequence"/>
</dbReference>
<name>A0A817XCT8_9BILA</name>